<organism evidence="1 2">
    <name type="scientific">Polyplax serrata</name>
    <name type="common">Common mouse louse</name>
    <dbReference type="NCBI Taxonomy" id="468196"/>
    <lineage>
        <taxon>Eukaryota</taxon>
        <taxon>Metazoa</taxon>
        <taxon>Ecdysozoa</taxon>
        <taxon>Arthropoda</taxon>
        <taxon>Hexapoda</taxon>
        <taxon>Insecta</taxon>
        <taxon>Pterygota</taxon>
        <taxon>Neoptera</taxon>
        <taxon>Paraneoptera</taxon>
        <taxon>Psocodea</taxon>
        <taxon>Troctomorpha</taxon>
        <taxon>Phthiraptera</taxon>
        <taxon>Anoplura</taxon>
        <taxon>Polyplacidae</taxon>
        <taxon>Polyplax</taxon>
    </lineage>
</organism>
<accession>A0AAN8S853</accession>
<reference evidence="1 2" key="1">
    <citation type="submission" date="2023-10" db="EMBL/GenBank/DDBJ databases">
        <title>Genomes of two closely related lineages of the louse Polyplax serrata with different host specificities.</title>
        <authorList>
            <person name="Martinu J."/>
            <person name="Tarabai H."/>
            <person name="Stefka J."/>
            <person name="Hypsa V."/>
        </authorList>
    </citation>
    <scope>NUCLEOTIDE SEQUENCE [LARGE SCALE GENOMIC DNA]</scope>
    <source>
        <strain evidence="1">HR10_N</strain>
    </source>
</reference>
<protein>
    <submittedName>
        <fullName evidence="1">Uncharacterized protein</fullName>
    </submittedName>
</protein>
<name>A0AAN8S853_POLSC</name>
<gene>
    <name evidence="1" type="ORF">RUM43_007905</name>
</gene>
<evidence type="ECO:0000313" key="1">
    <source>
        <dbReference type="EMBL" id="KAK6639632.1"/>
    </source>
</evidence>
<comment type="caution">
    <text evidence="1">The sequence shown here is derived from an EMBL/GenBank/DDBJ whole genome shotgun (WGS) entry which is preliminary data.</text>
</comment>
<dbReference type="Proteomes" id="UP001372834">
    <property type="component" value="Unassembled WGS sequence"/>
</dbReference>
<evidence type="ECO:0000313" key="2">
    <source>
        <dbReference type="Proteomes" id="UP001372834"/>
    </source>
</evidence>
<sequence>MCPTKEAVVEVLPVQKCKTDKECSPRICCPDGQFSYCRTPIPHVGETFIPRIMKYCNKLLSVVDSVNCLPTSLRKEEIVLILRLVDITYV</sequence>
<dbReference type="EMBL" id="JAWJWE010000003">
    <property type="protein sequence ID" value="KAK6639632.1"/>
    <property type="molecule type" value="Genomic_DNA"/>
</dbReference>
<proteinExistence type="predicted"/>
<dbReference type="AlphaFoldDB" id="A0AAN8S853"/>